<protein>
    <submittedName>
        <fullName evidence="1">Uncharacterized protein</fullName>
    </submittedName>
</protein>
<name>A0ACB9G1B9_9ASTR</name>
<gene>
    <name evidence="1" type="ORF">L1987_46650</name>
</gene>
<sequence>MEKKMQVQIKSGQSITLQINNPGRQASDQSDKDTAVHMTTTGVSLPCTCPMPTVKRTTSLFTMSGRFKPSSSARPSIVSTETDLTVKRNHLAPEVNRFSLTDFLEQSKGLLMTSDGGPPRWFSPLECGSRLDNSPLLLSLPGVDGTGLSLLLHHQRLGEIFDLWCLHIPTTDRTPFIDLVKLVERTIRSEYDQFPDRPIYLVGESVGACLALAVAARIPHIDLVLVLANPATSFGKSQLQPLVPILKITPDVIRPGLPYIMSLMTGVPSRMLTSTAKKGLPSQQTITDLSNAVASLFSYLSDVGDVLTVEMVLWKLKMLESACTYSNSCLQTVSAQTLILSSGNDQLLPSLQEAERLRKTLPKCQIRTFSDSGHALFLEESFDLVTVIKGAGFYRRAKHTDYASDFVVPSSHEIKEILDSSRWLDFAASPVMLSTLENGKIVRGLAGVPSEGPVLFVGCHNMLGFEVAPMIRRFIIEKNIIIRGVAHPMLFMKLKENTMPDLATYDVTRLLGAVPVSPSNLYKLFSSKSHVLLYPGGVREALHRKGEEYKLFWPEQSEFVRMAARFGATVIPFGAVGEDDYAQLVLDYDDQMKIPFMKEYVKQTTGDSIKLRNDMKGEVANQDLHMPVILPKVPGRYYYLFGKPIKTEGMREELRNRERAQQVYIEVKEEVEKCLNYCKTKRENDPYRNILSRLMYQATHGLESQVPTFDLD</sequence>
<evidence type="ECO:0000313" key="2">
    <source>
        <dbReference type="Proteomes" id="UP001056120"/>
    </source>
</evidence>
<comment type="caution">
    <text evidence="1">The sequence shown here is derived from an EMBL/GenBank/DDBJ whole genome shotgun (WGS) entry which is preliminary data.</text>
</comment>
<keyword evidence="2" id="KW-1185">Reference proteome</keyword>
<dbReference type="Proteomes" id="UP001056120">
    <property type="component" value="Linkage Group LG15"/>
</dbReference>
<reference evidence="2" key="1">
    <citation type="journal article" date="2022" name="Mol. Ecol. Resour.">
        <title>The genomes of chicory, endive, great burdock and yacon provide insights into Asteraceae palaeo-polyploidization history and plant inulin production.</title>
        <authorList>
            <person name="Fan W."/>
            <person name="Wang S."/>
            <person name="Wang H."/>
            <person name="Wang A."/>
            <person name="Jiang F."/>
            <person name="Liu H."/>
            <person name="Zhao H."/>
            <person name="Xu D."/>
            <person name="Zhang Y."/>
        </authorList>
    </citation>
    <scope>NUCLEOTIDE SEQUENCE [LARGE SCALE GENOMIC DNA]</scope>
    <source>
        <strain evidence="2">cv. Yunnan</strain>
    </source>
</reference>
<accession>A0ACB9G1B9</accession>
<reference evidence="1 2" key="2">
    <citation type="journal article" date="2022" name="Mol. Ecol. Resour.">
        <title>The genomes of chicory, endive, great burdock and yacon provide insights into Asteraceae paleo-polyploidization history and plant inulin production.</title>
        <authorList>
            <person name="Fan W."/>
            <person name="Wang S."/>
            <person name="Wang H."/>
            <person name="Wang A."/>
            <person name="Jiang F."/>
            <person name="Liu H."/>
            <person name="Zhao H."/>
            <person name="Xu D."/>
            <person name="Zhang Y."/>
        </authorList>
    </citation>
    <scope>NUCLEOTIDE SEQUENCE [LARGE SCALE GENOMIC DNA]</scope>
    <source>
        <strain evidence="2">cv. Yunnan</strain>
        <tissue evidence="1">Leaves</tissue>
    </source>
</reference>
<organism evidence="1 2">
    <name type="scientific">Smallanthus sonchifolius</name>
    <dbReference type="NCBI Taxonomy" id="185202"/>
    <lineage>
        <taxon>Eukaryota</taxon>
        <taxon>Viridiplantae</taxon>
        <taxon>Streptophyta</taxon>
        <taxon>Embryophyta</taxon>
        <taxon>Tracheophyta</taxon>
        <taxon>Spermatophyta</taxon>
        <taxon>Magnoliopsida</taxon>
        <taxon>eudicotyledons</taxon>
        <taxon>Gunneridae</taxon>
        <taxon>Pentapetalae</taxon>
        <taxon>asterids</taxon>
        <taxon>campanulids</taxon>
        <taxon>Asterales</taxon>
        <taxon>Asteraceae</taxon>
        <taxon>Asteroideae</taxon>
        <taxon>Heliantheae alliance</taxon>
        <taxon>Millerieae</taxon>
        <taxon>Smallanthus</taxon>
    </lineage>
</organism>
<dbReference type="EMBL" id="CM042032">
    <property type="protein sequence ID" value="KAI3776860.1"/>
    <property type="molecule type" value="Genomic_DNA"/>
</dbReference>
<evidence type="ECO:0000313" key="1">
    <source>
        <dbReference type="EMBL" id="KAI3776860.1"/>
    </source>
</evidence>
<proteinExistence type="predicted"/>